<evidence type="ECO:0000256" key="4">
    <source>
        <dbReference type="ARBA" id="ARBA00022692"/>
    </source>
</evidence>
<dbReference type="RefSeq" id="WP_014399304.1">
    <property type="nucleotide sequence ID" value="NC_017030.1"/>
</dbReference>
<evidence type="ECO:0000256" key="3">
    <source>
        <dbReference type="ARBA" id="ARBA00022679"/>
    </source>
</evidence>
<dbReference type="AlphaFoldDB" id="H8MUJ1"/>
<accession>H8MUJ1</accession>
<feature type="transmembrane region" description="Helical" evidence="12">
    <location>
        <begin position="95"/>
        <end position="115"/>
    </location>
</feature>
<dbReference type="HOGENOM" id="CLU_421350_0_0_7"/>
<reference evidence="13 14" key="1">
    <citation type="journal article" date="2012" name="J. Bacteriol.">
        <title>Complete Genome Sequence of the Fruiting Myxobacterium Corallococcus coralloides DSM 2259.</title>
        <authorList>
            <person name="Huntley S."/>
            <person name="Zhang Y."/>
            <person name="Treuner-Lange A."/>
            <person name="Kneip S."/>
            <person name="Sensen C.W."/>
            <person name="Sogaard-Andersen L."/>
        </authorList>
    </citation>
    <scope>NUCLEOTIDE SEQUENCE [LARGE SCALE GENOMIC DNA]</scope>
    <source>
        <strain evidence="14">ATCC 25202 / DSM 2259 / NBRC 100086 / M2</strain>
    </source>
</reference>
<evidence type="ECO:0000256" key="1">
    <source>
        <dbReference type="ARBA" id="ARBA00004141"/>
    </source>
</evidence>
<evidence type="ECO:0000256" key="7">
    <source>
        <dbReference type="ARBA" id="ARBA00023136"/>
    </source>
</evidence>
<evidence type="ECO:0000256" key="5">
    <source>
        <dbReference type="ARBA" id="ARBA00022842"/>
    </source>
</evidence>
<reference evidence="14" key="2">
    <citation type="submission" date="2012-03" db="EMBL/GenBank/DDBJ databases">
        <title>Genome sequence of the fruiting myxobacterium Corallococcus coralloides DSM 2259.</title>
        <authorList>
            <person name="Huntley S."/>
            <person name="Zhang Y."/>
            <person name="Treuner-Lange A."/>
            <person name="Sensen C.W."/>
            <person name="Sogaard-Andersen L."/>
        </authorList>
    </citation>
    <scope>NUCLEOTIDE SEQUENCE [LARGE SCALE GENOMIC DNA]</scope>
    <source>
        <strain evidence="14">ATCC 25202 / DSM 2259 / NBRC 100086 / M2</strain>
    </source>
</reference>
<dbReference type="Pfam" id="PF13641">
    <property type="entry name" value="Glyco_tranf_2_3"/>
    <property type="match status" value="1"/>
</dbReference>
<dbReference type="KEGG" id="ccx:COCOR_06516"/>
<gene>
    <name evidence="13" type="primary">acsAII</name>
    <name evidence="13" type="ordered locus">COCOR_06516</name>
</gene>
<dbReference type="Proteomes" id="UP000007587">
    <property type="component" value="Chromosome"/>
</dbReference>
<dbReference type="FunFam" id="3.90.550.10:FF:000164">
    <property type="entry name" value="Beta-(1-3)-glucosyl transferase"/>
    <property type="match status" value="1"/>
</dbReference>
<evidence type="ECO:0000256" key="11">
    <source>
        <dbReference type="ARBA" id="ARBA00078564"/>
    </source>
</evidence>
<dbReference type="GO" id="GO:0016758">
    <property type="term" value="F:hexosyltransferase activity"/>
    <property type="evidence" value="ECO:0007669"/>
    <property type="project" value="TreeGrafter"/>
</dbReference>
<dbReference type="STRING" id="1144275.COCOR_06516"/>
<organism evidence="13 14">
    <name type="scientific">Corallococcus coralloides (strain ATCC 25202 / DSM 2259 / NBRC 100086 / M2)</name>
    <name type="common">Myxococcus coralloides</name>
    <dbReference type="NCBI Taxonomy" id="1144275"/>
    <lineage>
        <taxon>Bacteria</taxon>
        <taxon>Pseudomonadati</taxon>
        <taxon>Myxococcota</taxon>
        <taxon>Myxococcia</taxon>
        <taxon>Myxococcales</taxon>
        <taxon>Cystobacterineae</taxon>
        <taxon>Myxococcaceae</taxon>
        <taxon>Corallococcus</taxon>
    </lineage>
</organism>
<keyword evidence="5" id="KW-0460">Magnesium</keyword>
<keyword evidence="6 12" id="KW-1133">Transmembrane helix</keyword>
<dbReference type="eggNOG" id="COG1215">
    <property type="taxonomic scope" value="Bacteria"/>
</dbReference>
<feature type="transmembrane region" description="Helical" evidence="12">
    <location>
        <begin position="127"/>
        <end position="154"/>
    </location>
</feature>
<dbReference type="InterPro" id="IPR050321">
    <property type="entry name" value="Glycosyltr_2/OpgH_subfam"/>
</dbReference>
<comment type="catalytic activity">
    <reaction evidence="8">
        <text>a 1,2-diacyl-sn-glycerol + UDP-alpha-D-glucose = a 1,2-diacyl-3-O-(beta-D-glucopyranosyl)-sn-glycerol + UDP + H(+)</text>
        <dbReference type="Rhea" id="RHEA:17285"/>
        <dbReference type="ChEBI" id="CHEBI:15378"/>
        <dbReference type="ChEBI" id="CHEBI:17815"/>
        <dbReference type="ChEBI" id="CHEBI:58223"/>
        <dbReference type="ChEBI" id="CHEBI:58885"/>
        <dbReference type="ChEBI" id="CHEBI:75799"/>
        <dbReference type="EC" id="2.4.1.336"/>
    </reaction>
</comment>
<evidence type="ECO:0000256" key="9">
    <source>
        <dbReference type="ARBA" id="ARBA00066964"/>
    </source>
</evidence>
<dbReference type="SUPFAM" id="SSF53448">
    <property type="entry name" value="Nucleotide-diphospho-sugar transferases"/>
    <property type="match status" value="1"/>
</dbReference>
<evidence type="ECO:0000256" key="10">
    <source>
        <dbReference type="ARBA" id="ARBA00068721"/>
    </source>
</evidence>
<dbReference type="EC" id="2.4.1.336" evidence="9"/>
<evidence type="ECO:0000256" key="2">
    <source>
        <dbReference type="ARBA" id="ARBA00022676"/>
    </source>
</evidence>
<dbReference type="OrthoDB" id="5352625at2"/>
<evidence type="ECO:0000256" key="12">
    <source>
        <dbReference type="SAM" id="Phobius"/>
    </source>
</evidence>
<dbReference type="PANTHER" id="PTHR43867">
    <property type="entry name" value="CELLULOSE SYNTHASE CATALYTIC SUBUNIT A [UDP-FORMING]"/>
    <property type="match status" value="1"/>
</dbReference>
<dbReference type="GO" id="GO:0005886">
    <property type="term" value="C:plasma membrane"/>
    <property type="evidence" value="ECO:0007669"/>
    <property type="project" value="TreeGrafter"/>
</dbReference>
<evidence type="ECO:0000313" key="13">
    <source>
        <dbReference type="EMBL" id="AFE07966.1"/>
    </source>
</evidence>
<name>H8MUJ1_CORCM</name>
<dbReference type="PANTHER" id="PTHR43867:SF4">
    <property type="entry name" value="BETA-(1-3)-GLUCOSYL TRANSFERASE"/>
    <property type="match status" value="1"/>
</dbReference>
<protein>
    <recommendedName>
        <fullName evidence="10">Beta-monoglucosyldiacylglycerol synthase</fullName>
        <ecNumber evidence="9">2.4.1.336</ecNumber>
    </recommendedName>
    <alternativeName>
        <fullName evidence="11">UDP-glucose:1,2-diacylglycerol 3-beta-D-glucosyltransferase</fullName>
    </alternativeName>
</protein>
<keyword evidence="2" id="KW-0328">Glycosyltransferase</keyword>
<keyword evidence="4 12" id="KW-0812">Transmembrane</keyword>
<keyword evidence="3" id="KW-0808">Transferase</keyword>
<feature type="transmembrane region" description="Helical" evidence="12">
    <location>
        <begin position="6"/>
        <end position="29"/>
    </location>
</feature>
<evidence type="ECO:0000313" key="14">
    <source>
        <dbReference type="Proteomes" id="UP000007587"/>
    </source>
</evidence>
<sequence length="650" mass="70283">MASGMTAVAVGPLVCFAVVIQVGVLLLMVRNLRRGVEPRRASWSLMGGLCAAAALLTFAVTGDVVGMLPALVFTLLVAVPLCVGMQHDSAVRPLLVSNQLLLLGVSVLIALRWFWEAPALSSFAGHVLYAGWLLGLAVTVLQVPYQLAFNAAMLQPLLRRTFLRPTQALPARREAPLPRVTVHVPCYAEPPGMVIATLEALNRQDYPAFDVVVVDSNTRDPALWRPVQAWCASRAGRFHFVHVDPLSGAKGGALNLALRLTPARTQLVAVLDADYVCAPDFLSRLVGFFDDPSITYVQTPHDYRDWKGNRFLEGSYWEERLNNGLMFPGLNEWGGALIIGTACLIRRQALEAAGGWSETCLTEDTELSLRLVLREGQGLFLRQSFSHGLLPQDFEQLKAQRFRWTAGPCQQLRTHWRALLTTPRGRSGLVSEPRWIHVFCGLEALTGLLGRVPEALVTLGLLGLLLDGRTIPLPPEALILLGMGVLHGVVHDGLISRLLGCGARSMAAVKLVGAALSHTRRSARLWGFSRQPLAWRRTSKFKASSRGWRAALASTREELLAGSAWLALSGAFLARADLSPPDLFLGAAVMFGMKAFRCFFAPLVALWADAELRKAAKLALSPARPAAAAPATAAACRTAAESSPAASPPP</sequence>
<evidence type="ECO:0000256" key="8">
    <source>
        <dbReference type="ARBA" id="ARBA00053004"/>
    </source>
</evidence>
<feature type="transmembrane region" description="Helical" evidence="12">
    <location>
        <begin position="41"/>
        <end position="60"/>
    </location>
</feature>
<dbReference type="InterPro" id="IPR029044">
    <property type="entry name" value="Nucleotide-diphossugar_trans"/>
</dbReference>
<dbReference type="EMBL" id="CP003389">
    <property type="protein sequence ID" value="AFE07966.1"/>
    <property type="molecule type" value="Genomic_DNA"/>
</dbReference>
<proteinExistence type="predicted"/>
<dbReference type="Gene3D" id="3.90.550.10">
    <property type="entry name" value="Spore Coat Polysaccharide Biosynthesis Protein SpsA, Chain A"/>
    <property type="match status" value="1"/>
</dbReference>
<comment type="subcellular location">
    <subcellularLocation>
        <location evidence="1">Membrane</location>
        <topology evidence="1">Multi-pass membrane protein</topology>
    </subcellularLocation>
</comment>
<keyword evidence="14" id="KW-1185">Reference proteome</keyword>
<dbReference type="InParanoid" id="H8MUJ1"/>
<keyword evidence="7 12" id="KW-0472">Membrane</keyword>
<evidence type="ECO:0000256" key="6">
    <source>
        <dbReference type="ARBA" id="ARBA00022989"/>
    </source>
</evidence>